<evidence type="ECO:0000313" key="1">
    <source>
        <dbReference type="EMBL" id="PIT54480.1"/>
    </source>
</evidence>
<sequence length="61" mass="6610">MAMLYQAMMAEFIQAIADAVSIDGSQCNAVWQEAQIWNEITFLLHTVNIMAGFSGALSAGK</sequence>
<dbReference type="Proteomes" id="UP000229434">
    <property type="component" value="Unassembled WGS sequence"/>
</dbReference>
<dbReference type="AlphaFoldDB" id="A0A2N9XX77"/>
<organism evidence="1 2">
    <name type="scientific">Snodgrassella alvi</name>
    <dbReference type="NCBI Taxonomy" id="1196083"/>
    <lineage>
        <taxon>Bacteria</taxon>
        <taxon>Pseudomonadati</taxon>
        <taxon>Pseudomonadota</taxon>
        <taxon>Betaproteobacteria</taxon>
        <taxon>Neisseriales</taxon>
        <taxon>Neisseriaceae</taxon>
        <taxon>Snodgrassella</taxon>
    </lineage>
</organism>
<reference evidence="1 2" key="1">
    <citation type="journal article" date="2017" name="MBio">
        <title>Type VI secretion-mediated competition in the bee gut microbiome.</title>
        <authorList>
            <person name="Steele M.I."/>
            <person name="Kwong W.K."/>
            <person name="Powell J.E."/>
            <person name="Whiteley M."/>
            <person name="Moran N.A."/>
        </authorList>
    </citation>
    <scope>NUCLEOTIDE SEQUENCE [LARGE SCALE GENOMIC DNA]</scope>
    <source>
        <strain evidence="1 2">Nev3CBA3</strain>
    </source>
</reference>
<accession>A0A2N9XX77</accession>
<name>A0A2N9XX77_9NEIS</name>
<evidence type="ECO:0000313" key="2">
    <source>
        <dbReference type="Proteomes" id="UP000229434"/>
    </source>
</evidence>
<proteinExistence type="predicted"/>
<gene>
    <name evidence="1" type="ORF">BHC49_08660</name>
</gene>
<comment type="caution">
    <text evidence="1">The sequence shown here is derived from an EMBL/GenBank/DDBJ whole genome shotgun (WGS) entry which is preliminary data.</text>
</comment>
<dbReference type="EMBL" id="MEIS01000114">
    <property type="protein sequence ID" value="PIT54480.1"/>
    <property type="molecule type" value="Genomic_DNA"/>
</dbReference>
<protein>
    <submittedName>
        <fullName evidence="1">Uncharacterized protein</fullName>
    </submittedName>
</protein>